<dbReference type="AlphaFoldDB" id="A0A248TEY6"/>
<feature type="transmembrane region" description="Helical" evidence="1">
    <location>
        <begin position="6"/>
        <end position="28"/>
    </location>
</feature>
<dbReference type="PANTHER" id="PTHR40044">
    <property type="entry name" value="INTEGRAL MEMBRANE PROTEIN-RELATED"/>
    <property type="match status" value="1"/>
</dbReference>
<evidence type="ECO:0000256" key="1">
    <source>
        <dbReference type="SAM" id="Phobius"/>
    </source>
</evidence>
<feature type="transmembrane region" description="Helical" evidence="1">
    <location>
        <begin position="128"/>
        <end position="152"/>
    </location>
</feature>
<keyword evidence="1" id="KW-0472">Membrane</keyword>
<dbReference type="Pfam" id="PF06177">
    <property type="entry name" value="QueT"/>
    <property type="match status" value="1"/>
</dbReference>
<keyword evidence="1" id="KW-1133">Transmembrane helix</keyword>
<proteinExistence type="predicted"/>
<sequence length="172" mass="19734">MNIRMIVANGLLAAMYIAISMVLQPIAFSAIQFRFAEIFNHLIVLNRKFIYGIVLGVFLTNLLFSPMKPFDLTFGVAHSIICLLISLVLFKFVKNIWLRMLVNTIVFTVMMWIIALQLKIAIGLPFLFTWLTTAIGEFAVLIIGMPIIYFLYKQLYKSNLDLSNDIKKRSTF</sequence>
<dbReference type="PIRSF" id="PIRSF031501">
    <property type="entry name" value="QueT"/>
    <property type="match status" value="1"/>
</dbReference>
<feature type="transmembrane region" description="Helical" evidence="1">
    <location>
        <begin position="49"/>
        <end position="66"/>
    </location>
</feature>
<feature type="transmembrane region" description="Helical" evidence="1">
    <location>
        <begin position="72"/>
        <end position="93"/>
    </location>
</feature>
<dbReference type="Gene3D" id="1.10.1760.20">
    <property type="match status" value="1"/>
</dbReference>
<organism evidence="2 3">
    <name type="scientific">Cytobacillus kochii</name>
    <dbReference type="NCBI Taxonomy" id="859143"/>
    <lineage>
        <taxon>Bacteria</taxon>
        <taxon>Bacillati</taxon>
        <taxon>Bacillota</taxon>
        <taxon>Bacilli</taxon>
        <taxon>Bacillales</taxon>
        <taxon>Bacillaceae</taxon>
        <taxon>Cytobacillus</taxon>
    </lineage>
</organism>
<evidence type="ECO:0008006" key="4">
    <source>
        <dbReference type="Google" id="ProtNLM"/>
    </source>
</evidence>
<dbReference type="OrthoDB" id="1706970at2"/>
<dbReference type="EMBL" id="CP022983">
    <property type="protein sequence ID" value="ASV66736.1"/>
    <property type="molecule type" value="Genomic_DNA"/>
</dbReference>
<evidence type="ECO:0000313" key="3">
    <source>
        <dbReference type="Proteomes" id="UP000215137"/>
    </source>
</evidence>
<keyword evidence="3" id="KW-1185">Reference proteome</keyword>
<feature type="transmembrane region" description="Helical" evidence="1">
    <location>
        <begin position="100"/>
        <end position="122"/>
    </location>
</feature>
<keyword evidence="1" id="KW-0812">Transmembrane</keyword>
<dbReference type="KEGG" id="bko:CKF48_05020"/>
<protein>
    <recommendedName>
        <fullName evidence="4">QueT transporter family protein</fullName>
    </recommendedName>
</protein>
<evidence type="ECO:0000313" key="2">
    <source>
        <dbReference type="EMBL" id="ASV66736.1"/>
    </source>
</evidence>
<accession>A0A248TEY6</accession>
<dbReference type="Proteomes" id="UP000215137">
    <property type="component" value="Chromosome"/>
</dbReference>
<gene>
    <name evidence="2" type="ORF">CKF48_05020</name>
</gene>
<name>A0A248TEY6_9BACI</name>
<dbReference type="InterPro" id="IPR010387">
    <property type="entry name" value="QueT"/>
</dbReference>
<dbReference type="PANTHER" id="PTHR40044:SF1">
    <property type="entry name" value="INTEGRAL MEMBRANE PROTEIN"/>
    <property type="match status" value="1"/>
</dbReference>
<dbReference type="RefSeq" id="WP_095370311.1">
    <property type="nucleotide sequence ID" value="NZ_CP022983.1"/>
</dbReference>
<reference evidence="2 3" key="1">
    <citation type="submission" date="2017-08" db="EMBL/GenBank/DDBJ databases">
        <title>Complete Genome Sequence of Bacillus kochii Oregon-R-modENCODE STRAIN BDGP4, isolated from Drosophila melanogaster gut.</title>
        <authorList>
            <person name="Wan K.H."/>
            <person name="Yu C."/>
            <person name="Park S."/>
            <person name="Hammonds A.S."/>
            <person name="Booth B.W."/>
            <person name="Celniker S.E."/>
        </authorList>
    </citation>
    <scope>NUCLEOTIDE SEQUENCE [LARGE SCALE GENOMIC DNA]</scope>
    <source>
        <strain evidence="2 3">BDGP4</strain>
    </source>
</reference>